<organism evidence="1 2">
    <name type="scientific">Nocardia terrae</name>
    <dbReference type="NCBI Taxonomy" id="2675851"/>
    <lineage>
        <taxon>Bacteria</taxon>
        <taxon>Bacillati</taxon>
        <taxon>Actinomycetota</taxon>
        <taxon>Actinomycetes</taxon>
        <taxon>Mycobacteriales</taxon>
        <taxon>Nocardiaceae</taxon>
        <taxon>Nocardia</taxon>
    </lineage>
</organism>
<dbReference type="Proteomes" id="UP000466794">
    <property type="component" value="Unassembled WGS sequence"/>
</dbReference>
<protein>
    <submittedName>
        <fullName evidence="1">Uncharacterized protein</fullName>
    </submittedName>
</protein>
<evidence type="ECO:0000313" key="2">
    <source>
        <dbReference type="Proteomes" id="UP000466794"/>
    </source>
</evidence>
<name>A0A7K1V554_9NOCA</name>
<gene>
    <name evidence="1" type="ORF">GPX89_30775</name>
</gene>
<keyword evidence="2" id="KW-1185">Reference proteome</keyword>
<dbReference type="AlphaFoldDB" id="A0A7K1V554"/>
<sequence>MPSSISADLDKRLTGNITSAVLGMMEESEESAEVAISLRHGIDVKLSTDQRSEVAPSDELKSAVRELAAAHRQRRTSLTGAKFSFQRGPGYLASDGFYTYRWYRMVGLLLRNAVPLTRAIVRTRLARIKSRRPQTH</sequence>
<comment type="caution">
    <text evidence="1">The sequence shown here is derived from an EMBL/GenBank/DDBJ whole genome shotgun (WGS) entry which is preliminary data.</text>
</comment>
<reference evidence="1 2" key="1">
    <citation type="submission" date="2019-12" db="EMBL/GenBank/DDBJ databases">
        <title>Nocardia sp. nov. ET3-3 isolated from soil.</title>
        <authorList>
            <person name="Kanchanasin P."/>
            <person name="Tanasupawat S."/>
            <person name="Yuki M."/>
            <person name="Kudo T."/>
        </authorList>
    </citation>
    <scope>NUCLEOTIDE SEQUENCE [LARGE SCALE GENOMIC DNA]</scope>
    <source>
        <strain evidence="1 2">ET3-3</strain>
    </source>
</reference>
<dbReference type="RefSeq" id="WP_157391158.1">
    <property type="nucleotide sequence ID" value="NZ_WRPP01000006.1"/>
</dbReference>
<proteinExistence type="predicted"/>
<dbReference type="EMBL" id="WRPP01000006">
    <property type="protein sequence ID" value="MVU81612.1"/>
    <property type="molecule type" value="Genomic_DNA"/>
</dbReference>
<evidence type="ECO:0000313" key="1">
    <source>
        <dbReference type="EMBL" id="MVU81612.1"/>
    </source>
</evidence>
<accession>A0A7K1V554</accession>